<organism evidence="1 2">
    <name type="scientific">Allofournierella massiliensis</name>
    <dbReference type="NCBI Taxonomy" id="1650663"/>
    <lineage>
        <taxon>Bacteria</taxon>
        <taxon>Bacillati</taxon>
        <taxon>Bacillota</taxon>
        <taxon>Clostridia</taxon>
        <taxon>Eubacteriales</taxon>
        <taxon>Oscillospiraceae</taxon>
        <taxon>Allofournierella</taxon>
    </lineage>
</organism>
<dbReference type="AlphaFoldDB" id="A0A4V2QBA6"/>
<comment type="caution">
    <text evidence="1">The sequence shown here is derived from an EMBL/GenBank/DDBJ whole genome shotgun (WGS) entry which is preliminary data.</text>
</comment>
<proteinExistence type="predicted"/>
<evidence type="ECO:0000313" key="1">
    <source>
        <dbReference type="EMBL" id="TCL55322.1"/>
    </source>
</evidence>
<dbReference type="EMBL" id="SLUM01000017">
    <property type="protein sequence ID" value="TCL55322.1"/>
    <property type="molecule type" value="Genomic_DNA"/>
</dbReference>
<reference evidence="1 2" key="1">
    <citation type="submission" date="2019-03" db="EMBL/GenBank/DDBJ databases">
        <title>Genomic Encyclopedia of Type Strains, Phase IV (KMG-IV): sequencing the most valuable type-strain genomes for metagenomic binning, comparative biology and taxonomic classification.</title>
        <authorList>
            <person name="Goeker M."/>
        </authorList>
    </citation>
    <scope>NUCLEOTIDE SEQUENCE [LARGE SCALE GENOMIC DNA]</scope>
    <source>
        <strain evidence="1 2">DSM 100451</strain>
    </source>
</reference>
<gene>
    <name evidence="1" type="ORF">EDD77_11752</name>
</gene>
<dbReference type="Proteomes" id="UP000295184">
    <property type="component" value="Unassembled WGS sequence"/>
</dbReference>
<accession>A0A4V2QBA6</accession>
<protein>
    <submittedName>
        <fullName evidence="1">Uncharacterized protein</fullName>
    </submittedName>
</protein>
<name>A0A4V2QBA6_9FIRM</name>
<evidence type="ECO:0000313" key="2">
    <source>
        <dbReference type="Proteomes" id="UP000295184"/>
    </source>
</evidence>
<dbReference type="RefSeq" id="WP_242868335.1">
    <property type="nucleotide sequence ID" value="NZ_CABKVM010000015.1"/>
</dbReference>
<sequence>MKDNEIIGLYWERNEAAITASADKYGDYTKYHNGKCEKSELSTLFS</sequence>